<proteinExistence type="predicted"/>
<dbReference type="EMBL" id="CP048222">
    <property type="protein sequence ID" value="QHT69113.1"/>
    <property type="molecule type" value="Genomic_DNA"/>
</dbReference>
<evidence type="ECO:0000256" key="1">
    <source>
        <dbReference type="SAM" id="SignalP"/>
    </source>
</evidence>
<dbReference type="Gene3D" id="3.40.630.10">
    <property type="entry name" value="Zn peptidases"/>
    <property type="match status" value="1"/>
</dbReference>
<dbReference type="PANTHER" id="PTHR12147">
    <property type="entry name" value="METALLOPEPTIDASE M28 FAMILY MEMBER"/>
    <property type="match status" value="1"/>
</dbReference>
<dbReference type="Proteomes" id="UP000480178">
    <property type="component" value="Chromosome"/>
</dbReference>
<dbReference type="Pfam" id="PF04389">
    <property type="entry name" value="Peptidase_M28"/>
    <property type="match status" value="1"/>
</dbReference>
<evidence type="ECO:0000313" key="4">
    <source>
        <dbReference type="Proteomes" id="UP000480178"/>
    </source>
</evidence>
<dbReference type="GO" id="GO:0006508">
    <property type="term" value="P:proteolysis"/>
    <property type="evidence" value="ECO:0007669"/>
    <property type="project" value="InterPro"/>
</dbReference>
<dbReference type="RefSeq" id="WP_162445106.1">
    <property type="nucleotide sequence ID" value="NZ_CP048222.1"/>
</dbReference>
<dbReference type="InterPro" id="IPR007484">
    <property type="entry name" value="Peptidase_M28"/>
</dbReference>
<keyword evidence="4" id="KW-1185">Reference proteome</keyword>
<dbReference type="SUPFAM" id="SSF53187">
    <property type="entry name" value="Zn-dependent exopeptidases"/>
    <property type="match status" value="1"/>
</dbReference>
<name>A0A6C0GNA8_9BACT</name>
<protein>
    <submittedName>
        <fullName evidence="3">M28 family peptidase</fullName>
    </submittedName>
</protein>
<dbReference type="KEGG" id="rhoz:GXP67_21935"/>
<evidence type="ECO:0000259" key="2">
    <source>
        <dbReference type="Pfam" id="PF04389"/>
    </source>
</evidence>
<dbReference type="InterPro" id="IPR045175">
    <property type="entry name" value="M28_fam"/>
</dbReference>
<dbReference type="PANTHER" id="PTHR12147:SF26">
    <property type="entry name" value="PEPTIDASE M28 DOMAIN-CONTAINING PROTEIN"/>
    <property type="match status" value="1"/>
</dbReference>
<feature type="chain" id="PRO_5025405468" evidence="1">
    <location>
        <begin position="20"/>
        <end position="420"/>
    </location>
</feature>
<gene>
    <name evidence="3" type="ORF">GXP67_21935</name>
</gene>
<dbReference type="Gene3D" id="3.50.30.30">
    <property type="match status" value="1"/>
</dbReference>
<sequence length="420" mass="47293">MLRYCICFGMLLWPALVQAQDMARIKKNIDTLCSPAMHGRGYVNKGDLVAASFIGEQFRQMGLKSFGTTFLQYFPLDINTFPKKVKLQIDKQTLTPGKDYIVNPVSAKGKGSGKIVYLDTLIFTQEQARQKFLQTDFRKNILVYQSKHQNKLLELPGEYLNKMHEARALIELHPEKLTASLSNKQQSHPAFEMVSKTLPSNASKAKFRLDATLISNYQSQNVIGYISGKTRPDSFIVVSAHYDHLGRMGNKTYFPGANDNASGTSMLLELAHYYSLPENQPEYSMAFIAFGAEEAGLIGSRYYTQHPLFPLAEIKFMINLDLVGTGDDGITVVNSVALPREFNLLTQINQEKGYVSKVNKRANAPNSDHYFFVSKGVKAVFIYTLGGIKAYHDVYDRPETLPLTKYTQLFGLLTDFIRVL</sequence>
<keyword evidence="1" id="KW-0732">Signal</keyword>
<feature type="signal peptide" evidence="1">
    <location>
        <begin position="1"/>
        <end position="19"/>
    </location>
</feature>
<dbReference type="GO" id="GO:0008235">
    <property type="term" value="F:metalloexopeptidase activity"/>
    <property type="evidence" value="ECO:0007669"/>
    <property type="project" value="InterPro"/>
</dbReference>
<organism evidence="3 4">
    <name type="scientific">Rhodocytophaga rosea</name>
    <dbReference type="NCBI Taxonomy" id="2704465"/>
    <lineage>
        <taxon>Bacteria</taxon>
        <taxon>Pseudomonadati</taxon>
        <taxon>Bacteroidota</taxon>
        <taxon>Cytophagia</taxon>
        <taxon>Cytophagales</taxon>
        <taxon>Rhodocytophagaceae</taxon>
        <taxon>Rhodocytophaga</taxon>
    </lineage>
</organism>
<feature type="domain" description="Peptidase M28" evidence="2">
    <location>
        <begin position="221"/>
        <end position="408"/>
    </location>
</feature>
<reference evidence="3 4" key="1">
    <citation type="submission" date="2020-01" db="EMBL/GenBank/DDBJ databases">
        <authorList>
            <person name="Kim M.K."/>
        </authorList>
    </citation>
    <scope>NUCLEOTIDE SEQUENCE [LARGE SCALE GENOMIC DNA]</scope>
    <source>
        <strain evidence="3 4">172606-1</strain>
    </source>
</reference>
<dbReference type="AlphaFoldDB" id="A0A6C0GNA8"/>
<accession>A0A6C0GNA8</accession>
<evidence type="ECO:0000313" key="3">
    <source>
        <dbReference type="EMBL" id="QHT69113.1"/>
    </source>
</evidence>